<dbReference type="PANTHER" id="PTHR33627">
    <property type="entry name" value="TRANSPOSASE"/>
    <property type="match status" value="1"/>
</dbReference>
<keyword evidence="4" id="KW-1185">Reference proteome</keyword>
<name>A0A4V2YDV2_9ACTN</name>
<feature type="compositionally biased region" description="Basic residues" evidence="1">
    <location>
        <begin position="216"/>
        <end position="225"/>
    </location>
</feature>
<reference evidence="3 4" key="1">
    <citation type="submission" date="2019-03" db="EMBL/GenBank/DDBJ databases">
        <title>Draft genome sequences of novel Actinobacteria.</title>
        <authorList>
            <person name="Sahin N."/>
            <person name="Ay H."/>
            <person name="Saygin H."/>
        </authorList>
    </citation>
    <scope>NUCLEOTIDE SEQUENCE [LARGE SCALE GENOMIC DNA]</scope>
    <source>
        <strain evidence="3 4">KC712</strain>
    </source>
</reference>
<dbReference type="InterPro" id="IPR039365">
    <property type="entry name" value="IS701-like"/>
</dbReference>
<organism evidence="3 4">
    <name type="scientific">Nonomuraea diastatica</name>
    <dbReference type="NCBI Taxonomy" id="1848329"/>
    <lineage>
        <taxon>Bacteria</taxon>
        <taxon>Bacillati</taxon>
        <taxon>Actinomycetota</taxon>
        <taxon>Actinomycetes</taxon>
        <taxon>Streptosporangiales</taxon>
        <taxon>Streptosporangiaceae</taxon>
        <taxon>Nonomuraea</taxon>
    </lineage>
</organism>
<dbReference type="Proteomes" id="UP000294543">
    <property type="component" value="Unassembled WGS sequence"/>
</dbReference>
<dbReference type="AlphaFoldDB" id="A0A4V2YDV2"/>
<dbReference type="EMBL" id="SMKP01000098">
    <property type="protein sequence ID" value="TDD16816.1"/>
    <property type="molecule type" value="Genomic_DNA"/>
</dbReference>
<protein>
    <submittedName>
        <fullName evidence="3">Transposase</fullName>
    </submittedName>
</protein>
<comment type="caution">
    <text evidence="3">The sequence shown here is derived from an EMBL/GenBank/DDBJ whole genome shotgun (WGS) entry which is preliminary data.</text>
</comment>
<dbReference type="InterPro" id="IPR038721">
    <property type="entry name" value="IS701-like_DDE_dom"/>
</dbReference>
<evidence type="ECO:0000313" key="4">
    <source>
        <dbReference type="Proteomes" id="UP000294543"/>
    </source>
</evidence>
<proteinExistence type="predicted"/>
<gene>
    <name evidence="3" type="ORF">E1294_30035</name>
</gene>
<sequence>MRTSRPSPATSSSTSATRANAAMASSICAGCCSTEGGNQWSRWPRRLGLPRQNLGHFIAQSTWQYTEVMRRVAERAVAVIDPVAWLIDDHPFVRYGHGTAGAIVQHCGEREQHLCQVAVSVHAMSDLGSTPLHWRLFIRQLWADDPERRAKTGIPSALTHRTKQQIVLELLDEAAEWGLRPPVVIADSDYGTNVAFRNALTSARSAGWWRSTGTRRSCRSPKHRSAPGPSGDLPSESTNWPEPTNAAPVGSSTVPRRRIIAPVPAGSSPSLYTSPGSSNEDISREPSIDFCPSVCC</sequence>
<feature type="region of interest" description="Disordered" evidence="1">
    <location>
        <begin position="211"/>
        <end position="286"/>
    </location>
</feature>
<dbReference type="Pfam" id="PF13546">
    <property type="entry name" value="DDE_5"/>
    <property type="match status" value="1"/>
</dbReference>
<evidence type="ECO:0000259" key="2">
    <source>
        <dbReference type="Pfam" id="PF13546"/>
    </source>
</evidence>
<evidence type="ECO:0000313" key="3">
    <source>
        <dbReference type="EMBL" id="TDD16816.1"/>
    </source>
</evidence>
<feature type="domain" description="Transposase IS701-like DDE" evidence="2">
    <location>
        <begin position="41"/>
        <end position="215"/>
    </location>
</feature>
<evidence type="ECO:0000256" key="1">
    <source>
        <dbReference type="SAM" id="MobiDB-lite"/>
    </source>
</evidence>
<dbReference type="PANTHER" id="PTHR33627:SF1">
    <property type="entry name" value="TRANSPOSASE"/>
    <property type="match status" value="1"/>
</dbReference>
<feature type="compositionally biased region" description="Low complexity" evidence="1">
    <location>
        <begin position="266"/>
        <end position="278"/>
    </location>
</feature>
<accession>A0A4V2YDV2</accession>
<dbReference type="OrthoDB" id="4954307at2"/>